<name>A0ABQ5SCT5_9CHLO</name>
<keyword evidence="2" id="KW-1185">Reference proteome</keyword>
<proteinExistence type="predicted"/>
<protein>
    <submittedName>
        <fullName evidence="1">Uncharacterized protein</fullName>
    </submittedName>
</protein>
<evidence type="ECO:0000313" key="1">
    <source>
        <dbReference type="EMBL" id="GLI67288.1"/>
    </source>
</evidence>
<accession>A0ABQ5SCT5</accession>
<organism evidence="1 2">
    <name type="scientific">Volvox africanus</name>
    <dbReference type="NCBI Taxonomy" id="51714"/>
    <lineage>
        <taxon>Eukaryota</taxon>
        <taxon>Viridiplantae</taxon>
        <taxon>Chlorophyta</taxon>
        <taxon>core chlorophytes</taxon>
        <taxon>Chlorophyceae</taxon>
        <taxon>CS clade</taxon>
        <taxon>Chlamydomonadales</taxon>
        <taxon>Volvocaceae</taxon>
        <taxon>Volvox</taxon>
    </lineage>
</organism>
<gene>
    <name evidence="1" type="ORF">VaNZ11_011473</name>
</gene>
<comment type="caution">
    <text evidence="1">The sequence shown here is derived from an EMBL/GenBank/DDBJ whole genome shotgun (WGS) entry which is preliminary data.</text>
</comment>
<sequence length="185" mass="19301">MLSEQTVAVRDCGFHGASSQGSGPQTLHALKATSSTARSCESGATALRSPYPHLQPIQQHSCVILYNPFLQVANPAFHYQDAATSMDSSALGFASTPDLPIFSSATSSPVQVISPCSPSPSTSLTQSLKEAPIVLMPRTAGKLGLPKLLPLTDAPEGSILSPQWIPAAVTRQGTLRAAVRGLLPI</sequence>
<feature type="non-terminal residue" evidence="1">
    <location>
        <position position="185"/>
    </location>
</feature>
<dbReference type="EMBL" id="BSDZ01000078">
    <property type="protein sequence ID" value="GLI67288.1"/>
    <property type="molecule type" value="Genomic_DNA"/>
</dbReference>
<evidence type="ECO:0000313" key="2">
    <source>
        <dbReference type="Proteomes" id="UP001165090"/>
    </source>
</evidence>
<reference evidence="1 2" key="1">
    <citation type="journal article" date="2023" name="IScience">
        <title>Expanded male sex-determining region conserved during the evolution of homothallism in the green alga Volvox.</title>
        <authorList>
            <person name="Yamamoto K."/>
            <person name="Matsuzaki R."/>
            <person name="Mahakham W."/>
            <person name="Heman W."/>
            <person name="Sekimoto H."/>
            <person name="Kawachi M."/>
            <person name="Minakuchi Y."/>
            <person name="Toyoda A."/>
            <person name="Nozaki H."/>
        </authorList>
    </citation>
    <scope>NUCLEOTIDE SEQUENCE [LARGE SCALE GENOMIC DNA]</scope>
    <source>
        <strain evidence="1 2">NIES-4468</strain>
    </source>
</reference>
<dbReference type="Proteomes" id="UP001165090">
    <property type="component" value="Unassembled WGS sequence"/>
</dbReference>